<evidence type="ECO:0000313" key="3">
    <source>
        <dbReference type="EMBL" id="QVL32236.1"/>
    </source>
</evidence>
<sequence>MYRVLLWVSILVSFTPAATLAEDWPQFRGMHRDGKSSETGLLKEWPQNGPKLLWTFDKAGVGYAGPVIVGTNLYTSVGRGNTEFVICLDLSKETPTEIWQAKIGPLFKWQGNKWNRGPNVSPTVDGDSVYALGGNGDLVCVDRKSGSERWRKNLPRDFGGEVNPIGGGTEEPTPLGWGYAAAPLVDGENLICSCGGKKGLMIALKKSSGELVWQSMQVAEQASYSSPVVADLGGVRQFIQVLNSGIVGISAKDGKLLWRYKRETPYDDVVVATPILQDDYIFSSVGFGQGCDLIQIALEKGQFTVHKIFSNKNVENRDGGMVIVDGYLYGHSENKGWFCQEFKTGKNLWDDKDSLGRGSIAYADGMLYCQAERGGVVVLIEASPKGWTEKGRLKLPRQSANRLPSGENWTQPVISGGKLYLRDQEFIYCYDLKK</sequence>
<feature type="chain" id="PRO_5034436903" evidence="1">
    <location>
        <begin position="22"/>
        <end position="434"/>
    </location>
</feature>
<feature type="signal peptide" evidence="1">
    <location>
        <begin position="1"/>
        <end position="21"/>
    </location>
</feature>
<dbReference type="Gene3D" id="2.130.10.10">
    <property type="entry name" value="YVTN repeat-like/Quinoprotein amine dehydrogenase"/>
    <property type="match status" value="1"/>
</dbReference>
<gene>
    <name evidence="3" type="ORF">KIH39_25955</name>
</gene>
<dbReference type="InterPro" id="IPR015943">
    <property type="entry name" value="WD40/YVTN_repeat-like_dom_sf"/>
</dbReference>
<protein>
    <submittedName>
        <fullName evidence="3">PQQ-like beta-propeller repeat protein</fullName>
    </submittedName>
</protein>
<evidence type="ECO:0000259" key="2">
    <source>
        <dbReference type="Pfam" id="PF13360"/>
    </source>
</evidence>
<reference evidence="3" key="1">
    <citation type="submission" date="2021-05" db="EMBL/GenBank/DDBJ databases">
        <title>Complete genome sequence of the cellulolytic planctomycete Telmatocola sphagniphila SP2T and characterization of the first cellulase from planctomycetes.</title>
        <authorList>
            <person name="Rakitin A.L."/>
            <person name="Beletsky A.V."/>
            <person name="Naumoff D.G."/>
            <person name="Kulichevskaya I.S."/>
            <person name="Mardanov A.V."/>
            <person name="Ravin N.V."/>
            <person name="Dedysh S.N."/>
        </authorList>
    </citation>
    <scope>NUCLEOTIDE SEQUENCE</scope>
    <source>
        <strain evidence="3">SP2T</strain>
    </source>
</reference>
<keyword evidence="1" id="KW-0732">Signal</keyword>
<evidence type="ECO:0000256" key="1">
    <source>
        <dbReference type="SAM" id="SignalP"/>
    </source>
</evidence>
<dbReference type="EMBL" id="CP074694">
    <property type="protein sequence ID" value="QVL32236.1"/>
    <property type="molecule type" value="Genomic_DNA"/>
</dbReference>
<dbReference type="SUPFAM" id="SSF50998">
    <property type="entry name" value="Quinoprotein alcohol dehydrogenase-like"/>
    <property type="match status" value="1"/>
</dbReference>
<dbReference type="Pfam" id="PF13360">
    <property type="entry name" value="PQQ_2"/>
    <property type="match status" value="1"/>
</dbReference>
<dbReference type="AlphaFoldDB" id="A0A8E6B5R9"/>
<name>A0A8E6B5R9_9BACT</name>
<evidence type="ECO:0000313" key="4">
    <source>
        <dbReference type="Proteomes" id="UP000676194"/>
    </source>
</evidence>
<dbReference type="InterPro" id="IPR011047">
    <property type="entry name" value="Quinoprotein_ADH-like_sf"/>
</dbReference>
<organism evidence="3 4">
    <name type="scientific">Telmatocola sphagniphila</name>
    <dbReference type="NCBI Taxonomy" id="1123043"/>
    <lineage>
        <taxon>Bacteria</taxon>
        <taxon>Pseudomonadati</taxon>
        <taxon>Planctomycetota</taxon>
        <taxon>Planctomycetia</taxon>
        <taxon>Gemmatales</taxon>
        <taxon>Gemmataceae</taxon>
    </lineage>
</organism>
<dbReference type="RefSeq" id="WP_213496998.1">
    <property type="nucleotide sequence ID" value="NZ_CP074694.1"/>
</dbReference>
<keyword evidence="4" id="KW-1185">Reference proteome</keyword>
<accession>A0A8E6B5R9</accession>
<feature type="domain" description="Pyrrolo-quinoline quinone repeat" evidence="2">
    <location>
        <begin position="90"/>
        <end position="350"/>
    </location>
</feature>
<proteinExistence type="predicted"/>
<dbReference type="PANTHER" id="PTHR34512">
    <property type="entry name" value="CELL SURFACE PROTEIN"/>
    <property type="match status" value="1"/>
</dbReference>
<dbReference type="Proteomes" id="UP000676194">
    <property type="component" value="Chromosome"/>
</dbReference>
<dbReference type="KEGG" id="tsph:KIH39_25955"/>
<dbReference type="PANTHER" id="PTHR34512:SF30">
    <property type="entry name" value="OUTER MEMBRANE PROTEIN ASSEMBLY FACTOR BAMB"/>
    <property type="match status" value="1"/>
</dbReference>
<dbReference type="InterPro" id="IPR002372">
    <property type="entry name" value="PQQ_rpt_dom"/>
</dbReference>